<dbReference type="CDD" id="cd03884">
    <property type="entry name" value="M20_bAS"/>
    <property type="match status" value="1"/>
</dbReference>
<comment type="caution">
    <text evidence="5">The sequence shown here is derived from an EMBL/GenBank/DDBJ whole genome shotgun (WGS) entry which is preliminary data.</text>
</comment>
<feature type="domain" description="Peptidase M20 dimerisation" evidence="4">
    <location>
        <begin position="209"/>
        <end position="306"/>
    </location>
</feature>
<dbReference type="InterPro" id="IPR036264">
    <property type="entry name" value="Bact_exopeptidase_dim_dom"/>
</dbReference>
<accession>A0A963Z577</accession>
<dbReference type="Pfam" id="PF07687">
    <property type="entry name" value="M20_dimer"/>
    <property type="match status" value="1"/>
</dbReference>
<dbReference type="NCBIfam" id="NF006772">
    <property type="entry name" value="PRK09290.2-1"/>
    <property type="match status" value="1"/>
</dbReference>
<organism evidence="5 6">
    <name type="scientific">Acidisoma cellulosilyticum</name>
    <dbReference type="NCBI Taxonomy" id="2802395"/>
    <lineage>
        <taxon>Bacteria</taxon>
        <taxon>Pseudomonadati</taxon>
        <taxon>Pseudomonadota</taxon>
        <taxon>Alphaproteobacteria</taxon>
        <taxon>Acetobacterales</taxon>
        <taxon>Acidocellaceae</taxon>
        <taxon>Acidisoma</taxon>
    </lineage>
</organism>
<keyword evidence="2 5" id="KW-0378">Hydrolase</keyword>
<evidence type="ECO:0000256" key="1">
    <source>
        <dbReference type="ARBA" id="ARBA00006153"/>
    </source>
</evidence>
<dbReference type="PANTHER" id="PTHR32494:SF5">
    <property type="entry name" value="ALLANTOATE AMIDOHYDROLASE"/>
    <property type="match status" value="1"/>
</dbReference>
<dbReference type="AlphaFoldDB" id="A0A963Z577"/>
<dbReference type="Proteomes" id="UP000721844">
    <property type="component" value="Unassembled WGS sequence"/>
</dbReference>
<dbReference type="Gene3D" id="3.30.70.360">
    <property type="match status" value="1"/>
</dbReference>
<feature type="binding site" evidence="3">
    <location>
        <position position="79"/>
    </location>
    <ligand>
        <name>Zn(2+)</name>
        <dbReference type="ChEBI" id="CHEBI:29105"/>
        <label>1</label>
    </ligand>
</feature>
<evidence type="ECO:0000313" key="6">
    <source>
        <dbReference type="Proteomes" id="UP000721844"/>
    </source>
</evidence>
<dbReference type="EMBL" id="JAESVA010000005">
    <property type="protein sequence ID" value="MCB8882023.1"/>
    <property type="molecule type" value="Genomic_DNA"/>
</dbReference>
<dbReference type="NCBIfam" id="TIGR01879">
    <property type="entry name" value="hydantase"/>
    <property type="match status" value="1"/>
</dbReference>
<protein>
    <submittedName>
        <fullName evidence="5">Zn-dependent hydrolase</fullName>
    </submittedName>
</protein>
<dbReference type="GO" id="GO:0016813">
    <property type="term" value="F:hydrolase activity, acting on carbon-nitrogen (but not peptide) bonds, in linear amidines"/>
    <property type="evidence" value="ECO:0007669"/>
    <property type="project" value="InterPro"/>
</dbReference>
<proteinExistence type="inferred from homology"/>
<dbReference type="SUPFAM" id="SSF55031">
    <property type="entry name" value="Bacterial exopeptidase dimerisation domain"/>
    <property type="match status" value="1"/>
</dbReference>
<keyword evidence="3" id="KW-0479">Metal-binding</keyword>
<comment type="similarity">
    <text evidence="1">Belongs to the peptidase M20 family.</text>
</comment>
<sequence length="418" mass="44855">MINTTRLHKLMDDFIPHGGTPDGGMHRLTLSAEDGAARDHLAAWFTEQEMTLTVDRMGNMVGLLDWAGPDAPVVMTGSHLDSQPRGGRFDGAYGVLAACEAVQAVREEMAATGKAPRCNLAIVDWTNEEGARFQPSLLGASVYTGMMTAEDALSRRDGDGITVAEALKDIGYDGRDKNFPYPQAYIELHVECAKVLEANGQHFGAITRHWGAVKYRLAYIGRQAHTGPTPMADRHDALLGAAHLISALGAMPARAAGTLHTSVGRLEVSPNSPNVVPGEAVMFLELRSPDQAVLDWAEAEMLAAADVGAEIARVTHETRFIDRRPVGYFDEGLVALATDCAAELGHGTMRLDTIAAHDGICMIPICPSIVVNVPSVDGVCHHPSEYTAPDDIELGVEILARMLYKLCDEGLDVLQGKA</sequence>
<evidence type="ECO:0000256" key="2">
    <source>
        <dbReference type="ARBA" id="ARBA00022801"/>
    </source>
</evidence>
<feature type="binding site" evidence="3">
    <location>
        <position position="90"/>
    </location>
    <ligand>
        <name>Zn(2+)</name>
        <dbReference type="ChEBI" id="CHEBI:29105"/>
        <label>1</label>
    </ligand>
</feature>
<dbReference type="GO" id="GO:0046872">
    <property type="term" value="F:metal ion binding"/>
    <property type="evidence" value="ECO:0007669"/>
    <property type="project" value="UniProtKB-KW"/>
</dbReference>
<dbReference type="Pfam" id="PF01546">
    <property type="entry name" value="Peptidase_M20"/>
    <property type="match status" value="1"/>
</dbReference>
<name>A0A963Z577_9PROT</name>
<evidence type="ECO:0000259" key="4">
    <source>
        <dbReference type="Pfam" id="PF07687"/>
    </source>
</evidence>
<comment type="cofactor">
    <cofactor evidence="3">
        <name>Zn(2+)</name>
        <dbReference type="ChEBI" id="CHEBI:29105"/>
    </cofactor>
    <text evidence="3">Binds 2 Zn(2+) ions per subunit.</text>
</comment>
<dbReference type="InterPro" id="IPR010158">
    <property type="entry name" value="Amidase_Cbmase"/>
</dbReference>
<dbReference type="Gene3D" id="3.40.630.10">
    <property type="entry name" value="Zn peptidases"/>
    <property type="match status" value="1"/>
</dbReference>
<dbReference type="InterPro" id="IPR011650">
    <property type="entry name" value="Peptidase_M20_dimer"/>
</dbReference>
<dbReference type="InterPro" id="IPR002933">
    <property type="entry name" value="Peptidase_M20"/>
</dbReference>
<evidence type="ECO:0000256" key="3">
    <source>
        <dbReference type="PIRSR" id="PIRSR001235-1"/>
    </source>
</evidence>
<keyword evidence="6" id="KW-1185">Reference proteome</keyword>
<reference evidence="5 6" key="1">
    <citation type="journal article" date="2021" name="Microorganisms">
        <title>Acidisoma silvae sp. nov. and Acidisomacellulosilytica sp. nov., Two Acidophilic Bacteria Isolated from Decaying Wood, Hydrolyzing Cellulose and Producing Poly-3-hydroxybutyrate.</title>
        <authorList>
            <person name="Mieszkin S."/>
            <person name="Pouder E."/>
            <person name="Uroz S."/>
            <person name="Simon-Colin C."/>
            <person name="Alain K."/>
        </authorList>
    </citation>
    <scope>NUCLEOTIDE SEQUENCE [LARGE SCALE GENOMIC DNA]</scope>
    <source>
        <strain evidence="5 6">HW T5.17</strain>
    </source>
</reference>
<feature type="binding site" evidence="3">
    <location>
        <position position="90"/>
    </location>
    <ligand>
        <name>Zn(2+)</name>
        <dbReference type="ChEBI" id="CHEBI:29105"/>
        <label>2</label>
    </ligand>
</feature>
<dbReference type="RefSeq" id="WP_227308675.1">
    <property type="nucleotide sequence ID" value="NZ_JAESVA010000005.1"/>
</dbReference>
<keyword evidence="3" id="KW-0862">Zinc</keyword>
<dbReference type="PIRSF" id="PIRSF001235">
    <property type="entry name" value="Amidase_carbamoylase"/>
    <property type="match status" value="1"/>
</dbReference>
<dbReference type="PANTHER" id="PTHR32494">
    <property type="entry name" value="ALLANTOATE DEIMINASE-RELATED"/>
    <property type="match status" value="1"/>
</dbReference>
<gene>
    <name evidence="5" type="ORF">ACELLULO517_17395</name>
</gene>
<feature type="binding site" evidence="3">
    <location>
        <position position="381"/>
    </location>
    <ligand>
        <name>Zn(2+)</name>
        <dbReference type="ChEBI" id="CHEBI:29105"/>
        <label>2</label>
    </ligand>
</feature>
<dbReference type="SUPFAM" id="SSF53187">
    <property type="entry name" value="Zn-dependent exopeptidases"/>
    <property type="match status" value="1"/>
</dbReference>
<feature type="binding site" evidence="3">
    <location>
        <position position="129"/>
    </location>
    <ligand>
        <name>Zn(2+)</name>
        <dbReference type="ChEBI" id="CHEBI:29105"/>
        <label>2</label>
    </ligand>
</feature>
<feature type="binding site" evidence="3">
    <location>
        <position position="189"/>
    </location>
    <ligand>
        <name>Zn(2+)</name>
        <dbReference type="ChEBI" id="CHEBI:29105"/>
        <label>1</label>
    </ligand>
</feature>
<evidence type="ECO:0000313" key="5">
    <source>
        <dbReference type="EMBL" id="MCB8882023.1"/>
    </source>
</evidence>